<dbReference type="PANTHER" id="PTHR46246">
    <property type="entry name" value="GUANOSINE-3',5'-BIS(DIPHOSPHATE) 3'-PYROPHOSPHOHYDROLASE MESH1"/>
    <property type="match status" value="1"/>
</dbReference>
<dbReference type="SUPFAM" id="SSF109604">
    <property type="entry name" value="HD-domain/PDEase-like"/>
    <property type="match status" value="1"/>
</dbReference>
<comment type="caution">
    <text evidence="2">The sequence shown here is derived from an EMBL/GenBank/DDBJ whole genome shotgun (WGS) entry which is preliminary data.</text>
</comment>
<dbReference type="InterPro" id="IPR003607">
    <property type="entry name" value="HD/PDEase_dom"/>
</dbReference>
<name>A0ABW2K460_9BACI</name>
<accession>A0ABW2K460</accession>
<proteinExistence type="predicted"/>
<dbReference type="InterPro" id="IPR052194">
    <property type="entry name" value="MESH1"/>
</dbReference>
<dbReference type="SMART" id="SM00471">
    <property type="entry name" value="HDc"/>
    <property type="match status" value="1"/>
</dbReference>
<keyword evidence="3" id="KW-1185">Reference proteome</keyword>
<protein>
    <submittedName>
        <fullName evidence="2">HD domain-containing protein</fullName>
    </submittedName>
</protein>
<gene>
    <name evidence="2" type="ORF">ACFQMN_11925</name>
</gene>
<feature type="domain" description="HD/PDEase" evidence="1">
    <location>
        <begin position="21"/>
        <end position="127"/>
    </location>
</feature>
<dbReference type="PANTHER" id="PTHR46246:SF1">
    <property type="entry name" value="GUANOSINE-3',5'-BIS(DIPHOSPHATE) 3'-PYROPHOSPHOHYDROLASE MESH1"/>
    <property type="match status" value="1"/>
</dbReference>
<evidence type="ECO:0000313" key="3">
    <source>
        <dbReference type="Proteomes" id="UP001596494"/>
    </source>
</evidence>
<dbReference type="Proteomes" id="UP001596494">
    <property type="component" value="Unassembled WGS sequence"/>
</dbReference>
<sequence length="180" mass="20725">MLKKAEAFAVKAHQGQKRKSSNEDYIVHPIRVAETLKQAGSSEELVCAGYLHDVVEDTPYELEDIEKEFGSRVRSLVAAHTEDKTKAWYERKAHTIETVRISSIDVKSLIIADKLDNLRSIEEHYNIVGEAVWSYFNAGYDLQKWYYQSVENNMYAGLEEKAPSFFKSYSDAVQRFFSNK</sequence>
<dbReference type="EMBL" id="JBHTBY010000010">
    <property type="protein sequence ID" value="MFC7321583.1"/>
    <property type="molecule type" value="Genomic_DNA"/>
</dbReference>
<evidence type="ECO:0000259" key="1">
    <source>
        <dbReference type="SMART" id="SM00471"/>
    </source>
</evidence>
<reference evidence="3" key="1">
    <citation type="journal article" date="2019" name="Int. J. Syst. Evol. Microbiol.">
        <title>The Global Catalogue of Microorganisms (GCM) 10K type strain sequencing project: providing services to taxonomists for standard genome sequencing and annotation.</title>
        <authorList>
            <consortium name="The Broad Institute Genomics Platform"/>
            <consortium name="The Broad Institute Genome Sequencing Center for Infectious Disease"/>
            <person name="Wu L."/>
            <person name="Ma J."/>
        </authorList>
    </citation>
    <scope>NUCLEOTIDE SEQUENCE [LARGE SCALE GENOMIC DNA]</scope>
    <source>
        <strain evidence="3">CCUG 73951</strain>
    </source>
</reference>
<dbReference type="Gene3D" id="1.10.3210.10">
    <property type="entry name" value="Hypothetical protein af1432"/>
    <property type="match status" value="1"/>
</dbReference>
<dbReference type="Pfam" id="PF13328">
    <property type="entry name" value="HD_4"/>
    <property type="match status" value="1"/>
</dbReference>
<evidence type="ECO:0000313" key="2">
    <source>
        <dbReference type="EMBL" id="MFC7321583.1"/>
    </source>
</evidence>
<organism evidence="2 3">
    <name type="scientific">Halobacillus campisalis</name>
    <dbReference type="NCBI Taxonomy" id="435909"/>
    <lineage>
        <taxon>Bacteria</taxon>
        <taxon>Bacillati</taxon>
        <taxon>Bacillota</taxon>
        <taxon>Bacilli</taxon>
        <taxon>Bacillales</taxon>
        <taxon>Bacillaceae</taxon>
        <taxon>Halobacillus</taxon>
    </lineage>
</organism>
<dbReference type="CDD" id="cd00077">
    <property type="entry name" value="HDc"/>
    <property type="match status" value="1"/>
</dbReference>
<dbReference type="RefSeq" id="WP_289216836.1">
    <property type="nucleotide sequence ID" value="NZ_JAPVRC010000009.1"/>
</dbReference>